<evidence type="ECO:0000313" key="5">
    <source>
        <dbReference type="Proteomes" id="UP000191040"/>
    </source>
</evidence>
<accession>A0A1T4Z5K1</accession>
<dbReference type="AlphaFoldDB" id="A0A1T4Z5K1"/>
<evidence type="ECO:0000313" key="4">
    <source>
        <dbReference type="EMBL" id="SKB09279.1"/>
    </source>
</evidence>
<dbReference type="STRING" id="1736691.SAMN06295964_2594"/>
<dbReference type="Proteomes" id="UP000191040">
    <property type="component" value="Chromosome I"/>
</dbReference>
<evidence type="ECO:0000256" key="1">
    <source>
        <dbReference type="SAM" id="MobiDB-lite"/>
    </source>
</evidence>
<protein>
    <submittedName>
        <fullName evidence="4">PH domain-containing protein</fullName>
    </submittedName>
</protein>
<reference evidence="5" key="1">
    <citation type="submission" date="2017-02" db="EMBL/GenBank/DDBJ databases">
        <authorList>
            <person name="Varghese N."/>
            <person name="Submissions S."/>
        </authorList>
    </citation>
    <scope>NUCLEOTIDE SEQUENCE [LARGE SCALE GENOMIC DNA]</scope>
    <source>
        <strain evidence="5">9H-4</strain>
    </source>
</reference>
<evidence type="ECO:0000256" key="2">
    <source>
        <dbReference type="SAM" id="Phobius"/>
    </source>
</evidence>
<dbReference type="Pfam" id="PF03703">
    <property type="entry name" value="bPH_2"/>
    <property type="match status" value="1"/>
</dbReference>
<gene>
    <name evidence="4" type="ORF">SAMN06295964_2594</name>
</gene>
<keyword evidence="2" id="KW-0812">Transmembrane</keyword>
<name>A0A1T4Z5K1_9ACTN</name>
<dbReference type="InterPro" id="IPR005182">
    <property type="entry name" value="YdbS-like_PH"/>
</dbReference>
<proteinExistence type="predicted"/>
<feature type="region of interest" description="Disordered" evidence="1">
    <location>
        <begin position="189"/>
        <end position="221"/>
    </location>
</feature>
<dbReference type="RefSeq" id="WP_078700543.1">
    <property type="nucleotide sequence ID" value="NZ_LT796768.1"/>
</dbReference>
<feature type="transmembrane region" description="Helical" evidence="2">
    <location>
        <begin position="85"/>
        <end position="104"/>
    </location>
</feature>
<feature type="transmembrane region" description="Helical" evidence="2">
    <location>
        <begin position="56"/>
        <end position="79"/>
    </location>
</feature>
<keyword evidence="2" id="KW-1133">Transmembrane helix</keyword>
<sequence length="221" mass="25012">MTERPAIETAPPPVTARFWRRLREPFPDPENHVALNTRLNPRSGERVLQIVPKHVAVYWTLPAAALASMGCLVVLLFHWNSGPAQALWLLSLVVTVAAAVRAFVEWRDVFVVTNWRVVRLSGVLTARVATMPINRILDMTMTRSVWGRALGYGHFVFESAAQEQGLREIKFVPDILAVDREINNAVNRENRRRERMMAATRDRTLDGGPDEGERTEPIRGL</sequence>
<keyword evidence="5" id="KW-1185">Reference proteome</keyword>
<dbReference type="EMBL" id="LT796768">
    <property type="protein sequence ID" value="SKB09279.1"/>
    <property type="molecule type" value="Genomic_DNA"/>
</dbReference>
<organism evidence="4 5">
    <name type="scientific">Aeromicrobium choanae</name>
    <dbReference type="NCBI Taxonomy" id="1736691"/>
    <lineage>
        <taxon>Bacteria</taxon>
        <taxon>Bacillati</taxon>
        <taxon>Actinomycetota</taxon>
        <taxon>Actinomycetes</taxon>
        <taxon>Propionibacteriales</taxon>
        <taxon>Nocardioidaceae</taxon>
        <taxon>Aeromicrobium</taxon>
    </lineage>
</organism>
<evidence type="ECO:0000259" key="3">
    <source>
        <dbReference type="Pfam" id="PF03703"/>
    </source>
</evidence>
<keyword evidence="2" id="KW-0472">Membrane</keyword>
<feature type="domain" description="YdbS-like PH" evidence="3">
    <location>
        <begin position="110"/>
        <end position="169"/>
    </location>
</feature>